<dbReference type="PIRSF" id="PIRSF038928">
    <property type="entry name" value="Catalase_clade1-3"/>
    <property type="match status" value="1"/>
</dbReference>
<dbReference type="GO" id="GO:0042542">
    <property type="term" value="P:response to hydrogen peroxide"/>
    <property type="evidence" value="ECO:0007669"/>
    <property type="project" value="TreeGrafter"/>
</dbReference>
<dbReference type="InterPro" id="IPR011614">
    <property type="entry name" value="Catalase_core"/>
</dbReference>
<reference evidence="12" key="1">
    <citation type="submission" date="2016-10" db="EMBL/GenBank/DDBJ databases">
        <authorList>
            <person name="Varghese N."/>
            <person name="Submissions S."/>
        </authorList>
    </citation>
    <scope>NUCLEOTIDE SEQUENCE [LARGE SCALE GENOMIC DNA]</scope>
    <source>
        <strain evidence="12">DSM 22251</strain>
    </source>
</reference>
<dbReference type="PRINTS" id="PR00067">
    <property type="entry name" value="CATALASE"/>
</dbReference>
<dbReference type="PROSITE" id="PS51402">
    <property type="entry name" value="CATALASE_3"/>
    <property type="match status" value="1"/>
</dbReference>
<gene>
    <name evidence="11" type="ORF">SAMN05421638_1210</name>
</gene>
<name>A0A1I3LM24_9FLAO</name>
<evidence type="ECO:0000256" key="9">
    <source>
        <dbReference type="PIRSR" id="PIRSR038928-2"/>
    </source>
</evidence>
<dbReference type="Pfam" id="PF00199">
    <property type="entry name" value="Catalase"/>
    <property type="match status" value="1"/>
</dbReference>
<evidence type="ECO:0000256" key="4">
    <source>
        <dbReference type="ARBA" id="ARBA00022617"/>
    </source>
</evidence>
<keyword evidence="12" id="KW-1185">Reference proteome</keyword>
<evidence type="ECO:0000313" key="12">
    <source>
        <dbReference type="Proteomes" id="UP000242560"/>
    </source>
</evidence>
<sequence length="473" mass="54145">MSIKKMGNIAQNPFYDTIDRSRNIQDNPMNAASSFQEQDFPQILRGTIPERALFTKGTGAYGTFTVTNDITQFTNANLFSSVGKICRCFARFSDFTSEKGSADTNRDSRGFALKFYTEDGIWDLVGSNSPVFFIKEPAKFPEFVRTQQRSPITNLKSTTEMWNFCCANPETLHHLLMYFSGRGTPKGFRHLNGYGSHTYSMINAENERVWVKYHIKTNQGIKNLVPTQAAQLKSTNPDFAQEDFINALQNGDFPIWTLYIQVMTEDQAKNFRWNPFDVTKVWFHDEFPLIEVGEIELNEIPSDYQSNVEEVAFSPANFVQGLGLSPDPILQARIATYGEAQQHRLGRHANLLEVNRCPFSPEKDKSEKNDQTARNFSEFDKEDAFPESFYSENEDDHFTQPGLFYTKALQDYDRIELVRNIIESINEISGLDREEIINRQICHFFRANIELGMKIAMGLQINIDANMMNHAGS</sequence>
<keyword evidence="6" id="KW-0560">Oxidoreductase</keyword>
<dbReference type="Proteomes" id="UP000242560">
    <property type="component" value="Unassembled WGS sequence"/>
</dbReference>
<dbReference type="EMBL" id="FORQ01000002">
    <property type="protein sequence ID" value="SFI85526.1"/>
    <property type="molecule type" value="Genomic_DNA"/>
</dbReference>
<dbReference type="Pfam" id="PF06628">
    <property type="entry name" value="Catalase-rel"/>
    <property type="match status" value="1"/>
</dbReference>
<evidence type="ECO:0000256" key="7">
    <source>
        <dbReference type="ARBA" id="ARBA00023004"/>
    </source>
</evidence>
<dbReference type="InterPro" id="IPR018028">
    <property type="entry name" value="Catalase"/>
</dbReference>
<evidence type="ECO:0000256" key="3">
    <source>
        <dbReference type="ARBA" id="ARBA00022559"/>
    </source>
</evidence>
<protein>
    <recommendedName>
        <fullName evidence="2">catalase</fullName>
        <ecNumber evidence="2">1.11.1.6</ecNumber>
    </recommendedName>
</protein>
<keyword evidence="8" id="KW-0376">Hydrogen peroxide</keyword>
<dbReference type="InterPro" id="IPR024711">
    <property type="entry name" value="Catalase_clade1/3"/>
</dbReference>
<dbReference type="AlphaFoldDB" id="A0A1I3LM24"/>
<evidence type="ECO:0000256" key="1">
    <source>
        <dbReference type="ARBA" id="ARBA00005329"/>
    </source>
</evidence>
<dbReference type="GO" id="GO:0042744">
    <property type="term" value="P:hydrogen peroxide catabolic process"/>
    <property type="evidence" value="ECO:0007669"/>
    <property type="project" value="UniProtKB-KW"/>
</dbReference>
<evidence type="ECO:0000256" key="8">
    <source>
        <dbReference type="ARBA" id="ARBA00023324"/>
    </source>
</evidence>
<keyword evidence="7 9" id="KW-0408">Iron</keyword>
<keyword evidence="4 9" id="KW-0349">Heme</keyword>
<comment type="similarity">
    <text evidence="1">Belongs to the catalase family.</text>
</comment>
<organism evidence="11 12">
    <name type="scientific">Kaistella treverensis</name>
    <dbReference type="NCBI Taxonomy" id="631455"/>
    <lineage>
        <taxon>Bacteria</taxon>
        <taxon>Pseudomonadati</taxon>
        <taxon>Bacteroidota</taxon>
        <taxon>Flavobacteriia</taxon>
        <taxon>Flavobacteriales</taxon>
        <taxon>Weeksellaceae</taxon>
        <taxon>Chryseobacterium group</taxon>
        <taxon>Kaistella</taxon>
    </lineage>
</organism>
<evidence type="ECO:0000256" key="5">
    <source>
        <dbReference type="ARBA" id="ARBA00022723"/>
    </source>
</evidence>
<dbReference type="RefSeq" id="WP_089819532.1">
    <property type="nucleotide sequence ID" value="NZ_FORQ01000002.1"/>
</dbReference>
<dbReference type="GO" id="GO:0020037">
    <property type="term" value="F:heme binding"/>
    <property type="evidence" value="ECO:0007669"/>
    <property type="project" value="InterPro"/>
</dbReference>
<dbReference type="SMART" id="SM01060">
    <property type="entry name" value="Catalase"/>
    <property type="match status" value="1"/>
</dbReference>
<dbReference type="GO" id="GO:0004096">
    <property type="term" value="F:catalase activity"/>
    <property type="evidence" value="ECO:0007669"/>
    <property type="project" value="InterPro"/>
</dbReference>
<dbReference type="InterPro" id="IPR020835">
    <property type="entry name" value="Catalase_sf"/>
</dbReference>
<dbReference type="PANTHER" id="PTHR11465:SF9">
    <property type="entry name" value="CATALASE"/>
    <property type="match status" value="1"/>
</dbReference>
<evidence type="ECO:0000259" key="10">
    <source>
        <dbReference type="SMART" id="SM01060"/>
    </source>
</evidence>
<dbReference type="InterPro" id="IPR010582">
    <property type="entry name" value="Catalase_immune_responsive"/>
</dbReference>
<dbReference type="GO" id="GO:0005737">
    <property type="term" value="C:cytoplasm"/>
    <property type="evidence" value="ECO:0007669"/>
    <property type="project" value="TreeGrafter"/>
</dbReference>
<keyword evidence="5 9" id="KW-0479">Metal-binding</keyword>
<proteinExistence type="inferred from homology"/>
<evidence type="ECO:0000256" key="6">
    <source>
        <dbReference type="ARBA" id="ARBA00023002"/>
    </source>
</evidence>
<dbReference type="PANTHER" id="PTHR11465">
    <property type="entry name" value="CATALASE"/>
    <property type="match status" value="1"/>
</dbReference>
<comment type="cofactor">
    <cofactor evidence="9">
        <name>heme</name>
        <dbReference type="ChEBI" id="CHEBI:30413"/>
    </cofactor>
</comment>
<dbReference type="EC" id="1.11.1.6" evidence="2"/>
<evidence type="ECO:0000256" key="2">
    <source>
        <dbReference type="ARBA" id="ARBA00012314"/>
    </source>
</evidence>
<evidence type="ECO:0000313" key="11">
    <source>
        <dbReference type="EMBL" id="SFI85526.1"/>
    </source>
</evidence>
<dbReference type="GO" id="GO:0046872">
    <property type="term" value="F:metal ion binding"/>
    <property type="evidence" value="ECO:0007669"/>
    <property type="project" value="UniProtKB-KW"/>
</dbReference>
<feature type="binding site" description="axial binding residue" evidence="9">
    <location>
        <position position="337"/>
    </location>
    <ligand>
        <name>heme</name>
        <dbReference type="ChEBI" id="CHEBI:30413"/>
    </ligand>
    <ligandPart>
        <name>Fe</name>
        <dbReference type="ChEBI" id="CHEBI:18248"/>
    </ligandPart>
</feature>
<feature type="domain" description="Catalase core" evidence="10">
    <location>
        <begin position="17"/>
        <end position="394"/>
    </location>
</feature>
<dbReference type="SUPFAM" id="SSF56634">
    <property type="entry name" value="Heme-dependent catalase-like"/>
    <property type="match status" value="1"/>
</dbReference>
<keyword evidence="3" id="KW-0575">Peroxidase</keyword>
<dbReference type="Gene3D" id="2.40.180.10">
    <property type="entry name" value="Catalase core domain"/>
    <property type="match status" value="1"/>
</dbReference>
<accession>A0A1I3LM24</accession>